<dbReference type="RefSeq" id="WP_145195207.1">
    <property type="nucleotide sequence ID" value="NZ_CP036267.1"/>
</dbReference>
<dbReference type="KEGG" id="tpol:Mal48_02020"/>
<dbReference type="AlphaFoldDB" id="A0A517QH58"/>
<name>A0A517QH58_9PLAN</name>
<organism evidence="3 4">
    <name type="scientific">Thalassoglobus polymorphus</name>
    <dbReference type="NCBI Taxonomy" id="2527994"/>
    <lineage>
        <taxon>Bacteria</taxon>
        <taxon>Pseudomonadati</taxon>
        <taxon>Planctomycetota</taxon>
        <taxon>Planctomycetia</taxon>
        <taxon>Planctomycetales</taxon>
        <taxon>Planctomycetaceae</taxon>
        <taxon>Thalassoglobus</taxon>
    </lineage>
</organism>
<evidence type="ECO:0000313" key="2">
    <source>
        <dbReference type="EMBL" id="QDT30928.1"/>
    </source>
</evidence>
<dbReference type="EMBL" id="CP036267">
    <property type="protein sequence ID" value="QDT30928.1"/>
    <property type="molecule type" value="Genomic_DNA"/>
</dbReference>
<dbReference type="EMBL" id="CP036267">
    <property type="protein sequence ID" value="QDT30973.1"/>
    <property type="molecule type" value="Genomic_DNA"/>
</dbReference>
<feature type="compositionally biased region" description="Basic and acidic residues" evidence="1">
    <location>
        <begin position="28"/>
        <end position="44"/>
    </location>
</feature>
<dbReference type="Proteomes" id="UP000315724">
    <property type="component" value="Chromosome"/>
</dbReference>
<accession>A0A517QH58</accession>
<protein>
    <submittedName>
        <fullName evidence="3">Uncharacterized protein</fullName>
    </submittedName>
</protein>
<gene>
    <name evidence="2" type="ORF">Mal48_01570</name>
    <name evidence="3" type="ORF">Mal48_02020</name>
</gene>
<evidence type="ECO:0000313" key="3">
    <source>
        <dbReference type="EMBL" id="QDT30973.1"/>
    </source>
</evidence>
<reference evidence="3 4" key="1">
    <citation type="submission" date="2019-02" db="EMBL/GenBank/DDBJ databases">
        <title>Deep-cultivation of Planctomycetes and their phenomic and genomic characterization uncovers novel biology.</title>
        <authorList>
            <person name="Wiegand S."/>
            <person name="Jogler M."/>
            <person name="Boedeker C."/>
            <person name="Pinto D."/>
            <person name="Vollmers J."/>
            <person name="Rivas-Marin E."/>
            <person name="Kohn T."/>
            <person name="Peeters S.H."/>
            <person name="Heuer A."/>
            <person name="Rast P."/>
            <person name="Oberbeckmann S."/>
            <person name="Bunk B."/>
            <person name="Jeske O."/>
            <person name="Meyerdierks A."/>
            <person name="Storesund J.E."/>
            <person name="Kallscheuer N."/>
            <person name="Luecker S."/>
            <person name="Lage O.M."/>
            <person name="Pohl T."/>
            <person name="Merkel B.J."/>
            <person name="Hornburger P."/>
            <person name="Mueller R.-W."/>
            <person name="Bruemmer F."/>
            <person name="Labrenz M."/>
            <person name="Spormann A.M."/>
            <person name="Op den Camp H."/>
            <person name="Overmann J."/>
            <person name="Amann R."/>
            <person name="Jetten M.S.M."/>
            <person name="Mascher T."/>
            <person name="Medema M.H."/>
            <person name="Devos D.P."/>
            <person name="Kaster A.-K."/>
            <person name="Ovreas L."/>
            <person name="Rohde M."/>
            <person name="Galperin M.Y."/>
            <person name="Jogler C."/>
        </authorList>
    </citation>
    <scope>NUCLEOTIDE SEQUENCE [LARGE SCALE GENOMIC DNA]</scope>
    <source>
        <strain evidence="3 4">Mal48</strain>
    </source>
</reference>
<sequence length="59" mass="6565">MSEETSIDKILKTGVKKVTVDGVATEFHDPDTLNRQNRRNDPNAKKRRPVVSSINLSGT</sequence>
<dbReference type="KEGG" id="tpol:Mal48_01570"/>
<proteinExistence type="predicted"/>
<evidence type="ECO:0000313" key="4">
    <source>
        <dbReference type="Proteomes" id="UP000315724"/>
    </source>
</evidence>
<feature type="region of interest" description="Disordered" evidence="1">
    <location>
        <begin position="28"/>
        <end position="59"/>
    </location>
</feature>
<evidence type="ECO:0000256" key="1">
    <source>
        <dbReference type="SAM" id="MobiDB-lite"/>
    </source>
</evidence>
<keyword evidence="4" id="KW-1185">Reference proteome</keyword>